<organism evidence="1 2">
    <name type="scientific">Bordetella ansorpii</name>
    <dbReference type="NCBI Taxonomy" id="288768"/>
    <lineage>
        <taxon>Bacteria</taxon>
        <taxon>Pseudomonadati</taxon>
        <taxon>Pseudomonadota</taxon>
        <taxon>Betaproteobacteria</taxon>
        <taxon>Burkholderiales</taxon>
        <taxon>Alcaligenaceae</taxon>
        <taxon>Bordetella</taxon>
    </lineage>
</organism>
<evidence type="ECO:0000313" key="2">
    <source>
        <dbReference type="Proteomes" id="UP000077037"/>
    </source>
</evidence>
<dbReference type="EMBL" id="FKBS01000006">
    <property type="protein sequence ID" value="SAH82245.1"/>
    <property type="molecule type" value="Genomic_DNA"/>
</dbReference>
<protein>
    <submittedName>
        <fullName evidence="1">Uncharacterized protein</fullName>
    </submittedName>
</protein>
<dbReference type="Proteomes" id="UP000077037">
    <property type="component" value="Unassembled WGS sequence"/>
</dbReference>
<dbReference type="AlphaFoldDB" id="A0A157KCN7"/>
<evidence type="ECO:0000313" key="1">
    <source>
        <dbReference type="EMBL" id="SAH82245.1"/>
    </source>
</evidence>
<reference evidence="1 2" key="1">
    <citation type="submission" date="2016-03" db="EMBL/GenBank/DDBJ databases">
        <authorList>
            <consortium name="Pathogen Informatics"/>
        </authorList>
    </citation>
    <scope>NUCLEOTIDE SEQUENCE [LARGE SCALE GENOMIC DNA]</scope>
    <source>
        <strain evidence="1 2">NCTC13364</strain>
    </source>
</reference>
<name>A0A157KCN7_9BORD</name>
<accession>A0A157KCN7</accession>
<proteinExistence type="predicted"/>
<dbReference type="InterPro" id="IPR027375">
    <property type="entry name" value="DKNYY"/>
</dbReference>
<sequence>MRRTRVARSKKAVPPAGPGPVIPFDVYVAARFFMAMGRTLDDVLPLLDLSEAQWMALHKAYDYLGRFDFGYQDYFGSDDEADILARVAGPRWRLSDPVNATLEAFVREVRPAVWAKPHIGPFANVPWTGVHIATHPEMTLCFYSHDGEHVYFLGKPLATKDRQPLDVDIATFEWLGGRWLKDVAHIYGQGELGGPGGRVYWYVVNGADPATFQALNLRYAKDAFNGYYITGKTLRTKSVDRFEIVPEVRLNFRDISQDPLYKTSVFARDAEHVYFYGARLRGARPSFRDLGNGYGTDGVQVWFHDAKLLIEDADAATFRVPVPGEPHPGMHYCAVDRLRAYRYGKPVPCEEAFEVWKAFFEFHTDLRDWWWHDMACAR</sequence>
<dbReference type="Pfam" id="PF13644">
    <property type="entry name" value="DKNYY"/>
    <property type="match status" value="1"/>
</dbReference>
<dbReference type="OrthoDB" id="6046429at2"/>
<gene>
    <name evidence="1" type="ORF">SAMEA1982600_00290</name>
</gene>